<protein>
    <submittedName>
        <fullName evidence="3">DAK2 domain-containing protein</fullName>
    </submittedName>
</protein>
<dbReference type="Gene3D" id="1.25.40.340">
    <property type="match status" value="1"/>
</dbReference>
<keyword evidence="4" id="KW-1185">Reference proteome</keyword>
<gene>
    <name evidence="3" type="ORF">ACFQ03_00320</name>
</gene>
<dbReference type="EMBL" id="JBHTIU010000001">
    <property type="protein sequence ID" value="MFD0867588.1"/>
    <property type="molecule type" value="Genomic_DNA"/>
</dbReference>
<evidence type="ECO:0000256" key="1">
    <source>
        <dbReference type="SAM" id="MobiDB-lite"/>
    </source>
</evidence>
<feature type="region of interest" description="Disordered" evidence="1">
    <location>
        <begin position="329"/>
        <end position="355"/>
    </location>
</feature>
<dbReference type="InterPro" id="IPR048394">
    <property type="entry name" value="FakA-like_M"/>
</dbReference>
<dbReference type="InterPro" id="IPR050270">
    <property type="entry name" value="DegV_domain_contain"/>
</dbReference>
<dbReference type="InterPro" id="IPR036117">
    <property type="entry name" value="DhaL_dom_sf"/>
</dbReference>
<dbReference type="InterPro" id="IPR004007">
    <property type="entry name" value="DhaL_dom"/>
</dbReference>
<accession>A0ABW3D5G0</accession>
<proteinExistence type="predicted"/>
<evidence type="ECO:0000313" key="3">
    <source>
        <dbReference type="EMBL" id="MFD0867588.1"/>
    </source>
</evidence>
<dbReference type="SUPFAM" id="SSF101473">
    <property type="entry name" value="DhaL-like"/>
    <property type="match status" value="1"/>
</dbReference>
<evidence type="ECO:0000313" key="4">
    <source>
        <dbReference type="Proteomes" id="UP001597120"/>
    </source>
</evidence>
<comment type="caution">
    <text evidence="3">The sequence shown here is derived from an EMBL/GenBank/DDBJ whole genome shotgun (WGS) entry which is preliminary data.</text>
</comment>
<evidence type="ECO:0000259" key="2">
    <source>
        <dbReference type="PROSITE" id="PS51480"/>
    </source>
</evidence>
<dbReference type="PROSITE" id="PS51480">
    <property type="entry name" value="DHAL"/>
    <property type="match status" value="1"/>
</dbReference>
<feature type="domain" description="DhaL" evidence="2">
    <location>
        <begin position="11"/>
        <end position="203"/>
    </location>
</feature>
<reference evidence="4" key="1">
    <citation type="journal article" date="2019" name="Int. J. Syst. Evol. Microbiol.">
        <title>The Global Catalogue of Microorganisms (GCM) 10K type strain sequencing project: providing services to taxonomists for standard genome sequencing and annotation.</title>
        <authorList>
            <consortium name="The Broad Institute Genomics Platform"/>
            <consortium name="The Broad Institute Genome Sequencing Center for Infectious Disease"/>
            <person name="Wu L."/>
            <person name="Ma J."/>
        </authorList>
    </citation>
    <scope>NUCLEOTIDE SEQUENCE [LARGE SCALE GENOMIC DNA]</scope>
    <source>
        <strain evidence="4">CCUG 57263</strain>
    </source>
</reference>
<dbReference type="NCBIfam" id="TIGR03599">
    <property type="entry name" value="YloV"/>
    <property type="match status" value="1"/>
</dbReference>
<dbReference type="SMART" id="SM01121">
    <property type="entry name" value="Dak1_2"/>
    <property type="match status" value="1"/>
</dbReference>
<dbReference type="Proteomes" id="UP001597120">
    <property type="component" value="Unassembled WGS sequence"/>
</dbReference>
<dbReference type="Pfam" id="PF13684">
    <property type="entry name" value="FakA-like_C"/>
    <property type="match status" value="1"/>
</dbReference>
<dbReference type="InterPro" id="IPR033470">
    <property type="entry name" value="FakA-like_C"/>
</dbReference>
<dbReference type="SMART" id="SM01120">
    <property type="entry name" value="Dak2"/>
    <property type="match status" value="1"/>
</dbReference>
<feature type="compositionally biased region" description="Acidic residues" evidence="1">
    <location>
        <begin position="344"/>
        <end position="355"/>
    </location>
</feature>
<dbReference type="PANTHER" id="PTHR33434">
    <property type="entry name" value="DEGV DOMAIN-CONTAINING PROTEIN DR_1986-RELATED"/>
    <property type="match status" value="1"/>
</dbReference>
<dbReference type="Pfam" id="PF02734">
    <property type="entry name" value="Dak2"/>
    <property type="match status" value="1"/>
</dbReference>
<dbReference type="RefSeq" id="WP_379285370.1">
    <property type="nucleotide sequence ID" value="NZ_JBHTIU010000001.1"/>
</dbReference>
<dbReference type="PANTHER" id="PTHR33434:SF4">
    <property type="entry name" value="PHOSPHATASE PROTEIN"/>
    <property type="match status" value="1"/>
</dbReference>
<organism evidence="3 4">
    <name type="scientific">Paenibacillus residui</name>
    <dbReference type="NCBI Taxonomy" id="629724"/>
    <lineage>
        <taxon>Bacteria</taxon>
        <taxon>Bacillati</taxon>
        <taxon>Bacillota</taxon>
        <taxon>Bacilli</taxon>
        <taxon>Bacillales</taxon>
        <taxon>Paenibacillaceae</taxon>
        <taxon>Paenibacillus</taxon>
    </lineage>
</organism>
<sequence length="578" mass="63052">MSKRFNFLDGADFIHMMRSGAARLQSNVSTVNALNVFPVPDGDTGTNMNLTMSSGIEELQRRKSDQVGKSAEALSKGLLMGARGNSGVILSQLFRGFGKSVHDLDTVNAQQFAQALQQGVDTAYQAVVKPVEGTVLTVAREAAKHALSYARRTDDLADLMREVLNKAEETLNRTPDMLPVLKQVGVVDAGGKGLVLIYEGMLAALTGDFDYDAEPEARDKAVQPAGQSLHEAANAQSKLATEDIEFGYCTEFMVNLVPGKVPGYQFEESKFRRDLEKFGDSLLVVADDDLVKIHIHAEYPGEVMNYAMNYGDLTRIKIENMREQHSHLLHADESDTTYASPKAEEEERPAEEEVEAEELRPYGFVAVSVGQGISDIFESLGADEIIAGGQTMNPSTEDIVQAIRKVPAETVFILPNNSNIVMAAQQARDLVEDKQVVVIPSKTIPQGMAAMLAFQERADADSNAAAMEDALSRVRSGQVTHAVRNSSIDGMEINEGDFLGILDGRIVSSKPDLLETCKQLLDEMLSEDGEIVTLLAGEEATDDLTSAIQAYLEEAYPEVEIEIHSGGQPLYFYLFSVE</sequence>
<dbReference type="Pfam" id="PF21645">
    <property type="entry name" value="FakA-like_M"/>
    <property type="match status" value="1"/>
</dbReference>
<name>A0ABW3D5G0_9BACL</name>
<dbReference type="InterPro" id="IPR019986">
    <property type="entry name" value="YloV-like"/>
</dbReference>